<keyword evidence="5 8" id="KW-0547">Nucleotide-binding</keyword>
<feature type="domain" description="Lysidine-tRNA(Ile) synthetase C-terminal" evidence="9">
    <location>
        <begin position="409"/>
        <end position="462"/>
    </location>
</feature>
<dbReference type="Pfam" id="PF11734">
    <property type="entry name" value="TilS_C"/>
    <property type="match status" value="1"/>
</dbReference>
<organism evidence="10 11">
    <name type="scientific">Brumicola blandensis</name>
    <dbReference type="NCBI Taxonomy" id="3075611"/>
    <lineage>
        <taxon>Bacteria</taxon>
        <taxon>Pseudomonadati</taxon>
        <taxon>Pseudomonadota</taxon>
        <taxon>Gammaproteobacteria</taxon>
        <taxon>Alteromonadales</taxon>
        <taxon>Alteromonadaceae</taxon>
        <taxon>Brumicola</taxon>
    </lineage>
</organism>
<dbReference type="GO" id="GO:0005524">
    <property type="term" value="F:ATP binding"/>
    <property type="evidence" value="ECO:0007669"/>
    <property type="project" value="UniProtKB-UniRule"/>
</dbReference>
<comment type="function">
    <text evidence="8">Ligates lysine onto the cytidine present at position 34 of the AUA codon-specific tRNA(Ile) that contains the anticodon CAU, in an ATP-dependent manner. Cytidine is converted to lysidine, thus changing the amino acid specificity of the tRNA from methionine to isoleucine.</text>
</comment>
<evidence type="ECO:0000259" key="9">
    <source>
        <dbReference type="SMART" id="SM00977"/>
    </source>
</evidence>
<comment type="subcellular location">
    <subcellularLocation>
        <location evidence="1 8">Cytoplasm</location>
    </subcellularLocation>
</comment>
<dbReference type="CDD" id="cd01992">
    <property type="entry name" value="TilS_N"/>
    <property type="match status" value="1"/>
</dbReference>
<dbReference type="SUPFAM" id="SSF52402">
    <property type="entry name" value="Adenine nucleotide alpha hydrolases-like"/>
    <property type="match status" value="1"/>
</dbReference>
<dbReference type="Proteomes" id="UP001249020">
    <property type="component" value="Unassembled WGS sequence"/>
</dbReference>
<dbReference type="Pfam" id="PF09179">
    <property type="entry name" value="TilS"/>
    <property type="match status" value="1"/>
</dbReference>
<dbReference type="SUPFAM" id="SSF82829">
    <property type="entry name" value="MesJ substrate recognition domain-like"/>
    <property type="match status" value="1"/>
</dbReference>
<keyword evidence="4 8" id="KW-0819">tRNA processing</keyword>
<evidence type="ECO:0000256" key="8">
    <source>
        <dbReference type="HAMAP-Rule" id="MF_01161"/>
    </source>
</evidence>
<keyword evidence="2 8" id="KW-0963">Cytoplasm</keyword>
<dbReference type="GO" id="GO:0006400">
    <property type="term" value="P:tRNA modification"/>
    <property type="evidence" value="ECO:0007669"/>
    <property type="project" value="UniProtKB-UniRule"/>
</dbReference>
<dbReference type="GO" id="GO:0032267">
    <property type="term" value="F:tRNA(Ile)-lysidine synthase activity"/>
    <property type="evidence" value="ECO:0007669"/>
    <property type="project" value="UniProtKB-EC"/>
</dbReference>
<dbReference type="EC" id="6.3.4.19" evidence="8"/>
<dbReference type="Gene3D" id="1.20.59.20">
    <property type="match status" value="1"/>
</dbReference>
<dbReference type="NCBIfam" id="TIGR02432">
    <property type="entry name" value="lysidine_TilS_N"/>
    <property type="match status" value="1"/>
</dbReference>
<dbReference type="AlphaFoldDB" id="A0AAW8R3T7"/>
<dbReference type="SMART" id="SM00977">
    <property type="entry name" value="TilS_C"/>
    <property type="match status" value="1"/>
</dbReference>
<dbReference type="PANTHER" id="PTHR43033">
    <property type="entry name" value="TRNA(ILE)-LYSIDINE SYNTHASE-RELATED"/>
    <property type="match status" value="1"/>
</dbReference>
<evidence type="ECO:0000256" key="7">
    <source>
        <dbReference type="ARBA" id="ARBA00048539"/>
    </source>
</evidence>
<dbReference type="GO" id="GO:0005737">
    <property type="term" value="C:cytoplasm"/>
    <property type="evidence" value="ECO:0007669"/>
    <property type="project" value="UniProtKB-SubCell"/>
</dbReference>
<dbReference type="SUPFAM" id="SSF56037">
    <property type="entry name" value="PheT/TilS domain"/>
    <property type="match status" value="1"/>
</dbReference>
<evidence type="ECO:0000313" key="11">
    <source>
        <dbReference type="Proteomes" id="UP001249020"/>
    </source>
</evidence>
<comment type="caution">
    <text evidence="10">The sequence shown here is derived from an EMBL/GenBank/DDBJ whole genome shotgun (WGS) entry which is preliminary data.</text>
</comment>
<reference evidence="10 11" key="1">
    <citation type="submission" date="2023-09" db="EMBL/GenBank/DDBJ databases">
        <authorList>
            <person name="Rey-Velasco X."/>
        </authorList>
    </citation>
    <scope>NUCLEOTIDE SEQUENCE [LARGE SCALE GENOMIC DNA]</scope>
    <source>
        <strain evidence="10 11">W409</strain>
    </source>
</reference>
<dbReference type="EMBL" id="JAVRIE010000003">
    <property type="protein sequence ID" value="MDT0582745.1"/>
    <property type="molecule type" value="Genomic_DNA"/>
</dbReference>
<dbReference type="InterPro" id="IPR011063">
    <property type="entry name" value="TilS/TtcA_N"/>
</dbReference>
<evidence type="ECO:0000313" key="10">
    <source>
        <dbReference type="EMBL" id="MDT0582745.1"/>
    </source>
</evidence>
<feature type="binding site" evidence="8">
    <location>
        <begin position="31"/>
        <end position="36"/>
    </location>
    <ligand>
        <name>ATP</name>
        <dbReference type="ChEBI" id="CHEBI:30616"/>
    </ligand>
</feature>
<dbReference type="NCBIfam" id="TIGR02433">
    <property type="entry name" value="lysidine_TilS_C"/>
    <property type="match status" value="1"/>
</dbReference>
<evidence type="ECO:0000256" key="1">
    <source>
        <dbReference type="ARBA" id="ARBA00004496"/>
    </source>
</evidence>
<dbReference type="HAMAP" id="MF_01161">
    <property type="entry name" value="tRNA_Ile_lys_synt"/>
    <property type="match status" value="1"/>
</dbReference>
<name>A0AAW8R3T7_9ALTE</name>
<dbReference type="RefSeq" id="WP_311361523.1">
    <property type="nucleotide sequence ID" value="NZ_JAVRIE010000003.1"/>
</dbReference>
<evidence type="ECO:0000256" key="6">
    <source>
        <dbReference type="ARBA" id="ARBA00022840"/>
    </source>
</evidence>
<dbReference type="Gene3D" id="3.40.50.620">
    <property type="entry name" value="HUPs"/>
    <property type="match status" value="1"/>
</dbReference>
<dbReference type="InterPro" id="IPR012094">
    <property type="entry name" value="tRNA_Ile_lys_synt"/>
</dbReference>
<comment type="similarity">
    <text evidence="8">Belongs to the tRNA(Ile)-lysidine synthase family.</text>
</comment>
<keyword evidence="11" id="KW-1185">Reference proteome</keyword>
<dbReference type="InterPro" id="IPR015262">
    <property type="entry name" value="tRNA_Ile_lys_synt_subst-bd"/>
</dbReference>
<gene>
    <name evidence="8 10" type="primary">tilS</name>
    <name evidence="10" type="ORF">RM544_09335</name>
</gene>
<comment type="catalytic activity">
    <reaction evidence="7 8">
        <text>cytidine(34) in tRNA(Ile2) + L-lysine + ATP = lysidine(34) in tRNA(Ile2) + AMP + diphosphate + H(+)</text>
        <dbReference type="Rhea" id="RHEA:43744"/>
        <dbReference type="Rhea" id="RHEA-COMP:10625"/>
        <dbReference type="Rhea" id="RHEA-COMP:10670"/>
        <dbReference type="ChEBI" id="CHEBI:15378"/>
        <dbReference type="ChEBI" id="CHEBI:30616"/>
        <dbReference type="ChEBI" id="CHEBI:32551"/>
        <dbReference type="ChEBI" id="CHEBI:33019"/>
        <dbReference type="ChEBI" id="CHEBI:82748"/>
        <dbReference type="ChEBI" id="CHEBI:83665"/>
        <dbReference type="ChEBI" id="CHEBI:456215"/>
        <dbReference type="EC" id="6.3.4.19"/>
    </reaction>
</comment>
<sequence length="462" mass="51421">MSSLSHIESVLADFLFGKLHHKPQDITVALSGGVDSVVLLYACCKLKQTNPQINIAAIHIHHGISANADDWLDFCTKLCNDLSVSLQTAHVSVQKQPRKSLESLARDARYAAINQLAKPGTIVLLAQHEDDQAETVLLQLKRGAGPKGLSGMAEAFTFTLSRDGLTVNTLETAQNSPNSVQYARPWLNNGVSKSHILDYAQAAGLEWVEDESNQDISYDRNFLRQKLMPLLTEKWPQITHTIARSAQHCASQTELVEAMAAEALSNVLSEEGGLQCRALLVLPIAMQREVLRLWLSRFLSQSPSAMQVTEILKLAQANEDKNGKVLLKTHQCRRDRMILLMIANHEIIEQALPTLHLSVVDLKKEDKQVGDLRFSIQENTLMIAYLSFARTGSDSQTWHLELPVTSTKVTVSYGDLSRRFKPNAQRPSKTLKAWMKEAKVPEWQRLGVPIVEFDGDIAAILL</sequence>
<dbReference type="InterPro" id="IPR012795">
    <property type="entry name" value="tRNA_Ile_lys_synt_N"/>
</dbReference>
<accession>A0AAW8R3T7</accession>
<proteinExistence type="inferred from homology"/>
<evidence type="ECO:0000256" key="5">
    <source>
        <dbReference type="ARBA" id="ARBA00022741"/>
    </source>
</evidence>
<dbReference type="PANTHER" id="PTHR43033:SF1">
    <property type="entry name" value="TRNA(ILE)-LYSIDINE SYNTHASE-RELATED"/>
    <property type="match status" value="1"/>
</dbReference>
<evidence type="ECO:0000256" key="2">
    <source>
        <dbReference type="ARBA" id="ARBA00022490"/>
    </source>
</evidence>
<keyword evidence="6 8" id="KW-0067">ATP-binding</keyword>
<comment type="domain">
    <text evidence="8">The N-terminal region contains the highly conserved SGGXDS motif, predicted to be a P-loop motif involved in ATP binding.</text>
</comment>
<dbReference type="InterPro" id="IPR012796">
    <property type="entry name" value="Lysidine-tRNA-synth_C"/>
</dbReference>
<dbReference type="Pfam" id="PF01171">
    <property type="entry name" value="ATP_bind_3"/>
    <property type="match status" value="1"/>
</dbReference>
<evidence type="ECO:0000256" key="4">
    <source>
        <dbReference type="ARBA" id="ARBA00022694"/>
    </source>
</evidence>
<dbReference type="InterPro" id="IPR014729">
    <property type="entry name" value="Rossmann-like_a/b/a_fold"/>
</dbReference>
<keyword evidence="3 8" id="KW-0436">Ligase</keyword>
<protein>
    <recommendedName>
        <fullName evidence="8">tRNA(Ile)-lysidine synthase</fullName>
        <ecNumber evidence="8">6.3.4.19</ecNumber>
    </recommendedName>
    <alternativeName>
        <fullName evidence="8">tRNA(Ile)-2-lysyl-cytidine synthase</fullName>
    </alternativeName>
    <alternativeName>
        <fullName evidence="8">tRNA(Ile)-lysidine synthetase</fullName>
    </alternativeName>
</protein>
<evidence type="ECO:0000256" key="3">
    <source>
        <dbReference type="ARBA" id="ARBA00022598"/>
    </source>
</evidence>